<dbReference type="SUPFAM" id="SSF102220">
    <property type="entry name" value="DNA polymerase III psi subunit"/>
    <property type="match status" value="1"/>
</dbReference>
<dbReference type="EMBL" id="JBAKBA010000026">
    <property type="protein sequence ID" value="MEL0659788.1"/>
    <property type="molecule type" value="Genomic_DNA"/>
</dbReference>
<keyword evidence="2" id="KW-1185">Reference proteome</keyword>
<dbReference type="Gene3D" id="3.40.50.10220">
    <property type="entry name" value="DNA polymerase III, psi subunit"/>
    <property type="match status" value="1"/>
</dbReference>
<reference evidence="1 2" key="1">
    <citation type="submission" date="2024-02" db="EMBL/GenBank/DDBJ databases">
        <title>Bacteria isolated from the canopy kelp, Nereocystis luetkeana.</title>
        <authorList>
            <person name="Pfister C.A."/>
            <person name="Younker I.T."/>
            <person name="Light S.H."/>
        </authorList>
    </citation>
    <scope>NUCLEOTIDE SEQUENCE [LARGE SCALE GENOMIC DNA]</scope>
    <source>
        <strain evidence="1 2">TI.2.07</strain>
    </source>
</reference>
<proteinExistence type="predicted"/>
<sequence length="131" mass="14715">MKHQQAVFLQEMGITHWQVRKPTLFKTEEMLKQLNLSVCKLLVVCTEADKSHELMPAILNAFNINADSVVYCSLAQFESQQGTLPDLIWSTIGEIEASGTHQLLHSPSLATLAVNGNAKKVLWKQFCAYQQ</sequence>
<organism evidence="1 2">
    <name type="scientific">Psychromonas arctica</name>
    <dbReference type="NCBI Taxonomy" id="168275"/>
    <lineage>
        <taxon>Bacteria</taxon>
        <taxon>Pseudomonadati</taxon>
        <taxon>Pseudomonadota</taxon>
        <taxon>Gammaproteobacteria</taxon>
        <taxon>Alteromonadales</taxon>
        <taxon>Psychromonadaceae</taxon>
        <taxon>Psychromonas</taxon>
    </lineage>
</organism>
<protein>
    <submittedName>
        <fullName evidence="1">DNA polymerase III subunit psi</fullName>
    </submittedName>
</protein>
<evidence type="ECO:0000313" key="1">
    <source>
        <dbReference type="EMBL" id="MEL0659788.1"/>
    </source>
</evidence>
<accession>A0ABU9HDB9</accession>
<dbReference type="Proteomes" id="UP001366060">
    <property type="component" value="Unassembled WGS sequence"/>
</dbReference>
<name>A0ABU9HDB9_9GAMM</name>
<dbReference type="InterPro" id="IPR036654">
    <property type="entry name" value="DNA_pol_III_psi_sf"/>
</dbReference>
<gene>
    <name evidence="1" type="ORF">V6255_11630</name>
</gene>
<evidence type="ECO:0000313" key="2">
    <source>
        <dbReference type="Proteomes" id="UP001366060"/>
    </source>
</evidence>
<dbReference type="Pfam" id="PF03603">
    <property type="entry name" value="DNA_III_psi"/>
    <property type="match status" value="1"/>
</dbReference>
<comment type="caution">
    <text evidence="1">The sequence shown here is derived from an EMBL/GenBank/DDBJ whole genome shotgun (WGS) entry which is preliminary data.</text>
</comment>
<dbReference type="InterPro" id="IPR004615">
    <property type="entry name" value="DNA_pol_III_psi"/>
</dbReference>
<dbReference type="RefSeq" id="WP_341628315.1">
    <property type="nucleotide sequence ID" value="NZ_JBAKBA010000026.1"/>
</dbReference>